<name>A0A1S8D5U8_9PROT</name>
<keyword evidence="6" id="KW-0997">Cell inner membrane</keyword>
<comment type="function">
    <text evidence="1">Intake of glucose and galactose.</text>
</comment>
<keyword evidence="10 11" id="KW-0472">Membrane</keyword>
<comment type="subcellular location">
    <subcellularLocation>
        <location evidence="2">Cell inner membrane</location>
        <topology evidence="2">Multi-pass membrane protein</topology>
    </subcellularLocation>
</comment>
<evidence type="ECO:0000256" key="6">
    <source>
        <dbReference type="ARBA" id="ARBA00022519"/>
    </source>
</evidence>
<sequence>MRTAPPAQGSSLPALASVTTLFFAWGFATSIIDTLVPMVRSVFSLSFTEAMLTQFAFFLAYGIVSLPAALLVGRLGYPRSIVLSLGIMILACLGMPLATSLGHYSLVLASLFVLACGITILQVSANPLCAHLGRPEDSHRRLTLSQAFNSLGTVAGPLVGSALLLSGGVFALGDGATGPTTEQVAQSLRRIDTQFLGIAAGIALLAALIWAMRRQLERHGGGADEDQGGSVAQAFRSAWAIFGAVALFLYVGAEVSIGAAMINLLEQPQILNAPAATAGHLLSLYWGGAMVGRFIGSAVLSRVEAGKLLAAVAAVAGLLCVAVSGSTGLPAAVCALSIGLFNAVMFPTIFTLTLERSSAPPAATSGLLCMAIVGGAVVPLATGLLADHAGLSIAFLVPAACYAGIAIFSVTGLMTRAGASARRRDAVATAH</sequence>
<evidence type="ECO:0000313" key="13">
    <source>
        <dbReference type="EMBL" id="SUE41696.1"/>
    </source>
</evidence>
<feature type="transmembrane region" description="Helical" evidence="11">
    <location>
        <begin position="392"/>
        <end position="414"/>
    </location>
</feature>
<dbReference type="InterPro" id="IPR050375">
    <property type="entry name" value="MFS_TsgA-like"/>
</dbReference>
<evidence type="ECO:0000313" key="14">
    <source>
        <dbReference type="Proteomes" id="UP000054844"/>
    </source>
</evidence>
<evidence type="ECO:0000313" key="15">
    <source>
        <dbReference type="Proteomes" id="UP000254919"/>
    </source>
</evidence>
<feature type="transmembrane region" description="Helical" evidence="11">
    <location>
        <begin position="239"/>
        <end position="262"/>
    </location>
</feature>
<dbReference type="PANTHER" id="PTHR43702:SF3">
    <property type="entry name" value="PROTEIN TSGA"/>
    <property type="match status" value="1"/>
</dbReference>
<dbReference type="GeneID" id="99634426"/>
<evidence type="ECO:0000256" key="2">
    <source>
        <dbReference type="ARBA" id="ARBA00004429"/>
    </source>
</evidence>
<feature type="transmembrane region" description="Helical" evidence="11">
    <location>
        <begin position="12"/>
        <end position="32"/>
    </location>
</feature>
<organism evidence="12 14">
    <name type="scientific">Roseomonas mucosa</name>
    <dbReference type="NCBI Taxonomy" id="207340"/>
    <lineage>
        <taxon>Bacteria</taxon>
        <taxon>Pseudomonadati</taxon>
        <taxon>Pseudomonadota</taxon>
        <taxon>Alphaproteobacteria</taxon>
        <taxon>Acetobacterales</taxon>
        <taxon>Roseomonadaceae</taxon>
        <taxon>Roseomonas</taxon>
    </lineage>
</organism>
<evidence type="ECO:0000256" key="8">
    <source>
        <dbReference type="ARBA" id="ARBA00022692"/>
    </source>
</evidence>
<feature type="transmembrane region" description="Helical" evidence="11">
    <location>
        <begin position="151"/>
        <end position="173"/>
    </location>
</feature>
<accession>A0A1S8D5U8</accession>
<keyword evidence="14" id="KW-1185">Reference proteome</keyword>
<evidence type="ECO:0000313" key="12">
    <source>
        <dbReference type="EMBL" id="ONH83732.1"/>
    </source>
</evidence>
<dbReference type="GO" id="GO:0055056">
    <property type="term" value="F:D-glucose transmembrane transporter activity"/>
    <property type="evidence" value="ECO:0007669"/>
    <property type="project" value="InterPro"/>
</dbReference>
<reference evidence="12 14" key="1">
    <citation type="submission" date="2016-12" db="EMBL/GenBank/DDBJ databases">
        <title>Draft genome sequence of Roseomonas mucosa strain AU37, isolated from a peripheral intravenous catheter.</title>
        <authorList>
            <person name="Choudhury M.A."/>
            <person name="Sidjabat H.E."/>
            <person name="Wailan A.M."/>
            <person name="Zhang L."/>
            <person name="Marsh N.M."/>
            <person name="Rickard C.M."/>
            <person name="Davies M."/>
            <person name="Mcmillan D.J."/>
        </authorList>
    </citation>
    <scope>NUCLEOTIDE SEQUENCE [LARGE SCALE GENOMIC DNA]</scope>
    <source>
        <strain evidence="12 14">SAVE376</strain>
    </source>
</reference>
<evidence type="ECO:0000256" key="7">
    <source>
        <dbReference type="ARBA" id="ARBA00022597"/>
    </source>
</evidence>
<evidence type="ECO:0000256" key="11">
    <source>
        <dbReference type="SAM" id="Phobius"/>
    </source>
</evidence>
<evidence type="ECO:0000256" key="4">
    <source>
        <dbReference type="ARBA" id="ARBA00022448"/>
    </source>
</evidence>
<feature type="transmembrane region" description="Helical" evidence="11">
    <location>
        <begin position="282"/>
        <end position="301"/>
    </location>
</feature>
<feature type="transmembrane region" description="Helical" evidence="11">
    <location>
        <begin position="366"/>
        <end position="386"/>
    </location>
</feature>
<dbReference type="CDD" id="cd17394">
    <property type="entry name" value="MFS_FucP_like"/>
    <property type="match status" value="1"/>
</dbReference>
<dbReference type="GO" id="GO:0005886">
    <property type="term" value="C:plasma membrane"/>
    <property type="evidence" value="ECO:0007669"/>
    <property type="project" value="UniProtKB-SubCell"/>
</dbReference>
<dbReference type="Gene3D" id="1.20.1250.20">
    <property type="entry name" value="MFS general substrate transporter like domains"/>
    <property type="match status" value="2"/>
</dbReference>
<feature type="transmembrane region" description="Helical" evidence="11">
    <location>
        <begin position="335"/>
        <end position="354"/>
    </location>
</feature>
<evidence type="ECO:0000256" key="1">
    <source>
        <dbReference type="ARBA" id="ARBA00003321"/>
    </source>
</evidence>
<feature type="transmembrane region" description="Helical" evidence="11">
    <location>
        <begin position="193"/>
        <end position="211"/>
    </location>
</feature>
<keyword evidence="8 11" id="KW-0812">Transmembrane</keyword>
<proteinExistence type="inferred from homology"/>
<keyword evidence="4" id="KW-0813">Transport</keyword>
<reference evidence="13 15" key="2">
    <citation type="submission" date="2018-06" db="EMBL/GenBank/DDBJ databases">
        <authorList>
            <consortium name="Pathogen Informatics"/>
            <person name="Doyle S."/>
        </authorList>
    </citation>
    <scope>NUCLEOTIDE SEQUENCE [LARGE SCALE GENOMIC DNA]</scope>
    <source>
        <strain evidence="13 15">NCTC13291</strain>
    </source>
</reference>
<evidence type="ECO:0000256" key="9">
    <source>
        <dbReference type="ARBA" id="ARBA00022989"/>
    </source>
</evidence>
<dbReference type="Proteomes" id="UP000254919">
    <property type="component" value="Unassembled WGS sequence"/>
</dbReference>
<dbReference type="EMBL" id="UGVN01000001">
    <property type="protein sequence ID" value="SUE41696.1"/>
    <property type="molecule type" value="Genomic_DNA"/>
</dbReference>
<keyword evidence="5" id="KW-1003">Cell membrane</keyword>
<dbReference type="STRING" id="207340.APZ41_007715"/>
<comment type="similarity">
    <text evidence="3">Belongs to the major facilitator superfamily. FHS transporter (TC 2.A.1.7) family.</text>
</comment>
<evidence type="ECO:0000256" key="10">
    <source>
        <dbReference type="ARBA" id="ARBA00023136"/>
    </source>
</evidence>
<dbReference type="GO" id="GO:1904659">
    <property type="term" value="P:D-glucose transmembrane transport"/>
    <property type="evidence" value="ECO:0007669"/>
    <property type="project" value="InterPro"/>
</dbReference>
<dbReference type="OrthoDB" id="9795150at2"/>
<dbReference type="GO" id="GO:0005354">
    <property type="term" value="F:galactose transmembrane transporter activity"/>
    <property type="evidence" value="ECO:0007669"/>
    <property type="project" value="InterPro"/>
</dbReference>
<keyword evidence="7" id="KW-0762">Sugar transport</keyword>
<gene>
    <name evidence="13" type="primary">fucP</name>
    <name evidence="12" type="ORF">APZ41_007715</name>
    <name evidence="13" type="ORF">NCTC13291_03293</name>
</gene>
<dbReference type="NCBIfam" id="TIGR01272">
    <property type="entry name" value="gluP"/>
    <property type="match status" value="1"/>
</dbReference>
<feature type="transmembrane region" description="Helical" evidence="11">
    <location>
        <begin position="308"/>
        <end position="329"/>
    </location>
</feature>
<dbReference type="Pfam" id="PF07690">
    <property type="entry name" value="MFS_1"/>
    <property type="match status" value="1"/>
</dbReference>
<evidence type="ECO:0000256" key="5">
    <source>
        <dbReference type="ARBA" id="ARBA00022475"/>
    </source>
</evidence>
<dbReference type="InterPro" id="IPR011701">
    <property type="entry name" value="MFS"/>
</dbReference>
<dbReference type="PANTHER" id="PTHR43702">
    <property type="entry name" value="L-FUCOSE-PROTON SYMPORTER"/>
    <property type="match status" value="1"/>
</dbReference>
<dbReference type="InterPro" id="IPR005964">
    <property type="entry name" value="Glc/Gal_transptr_bac"/>
</dbReference>
<dbReference type="InterPro" id="IPR036259">
    <property type="entry name" value="MFS_trans_sf"/>
</dbReference>
<feature type="transmembrane region" description="Helical" evidence="11">
    <location>
        <begin position="104"/>
        <end position="130"/>
    </location>
</feature>
<feature type="transmembrane region" description="Helical" evidence="11">
    <location>
        <begin position="80"/>
        <end position="98"/>
    </location>
</feature>
<dbReference type="Proteomes" id="UP000054844">
    <property type="component" value="Unassembled WGS sequence"/>
</dbReference>
<evidence type="ECO:0000256" key="3">
    <source>
        <dbReference type="ARBA" id="ARBA00009120"/>
    </source>
</evidence>
<keyword evidence="9 11" id="KW-1133">Transmembrane helix</keyword>
<protein>
    <submittedName>
        <fullName evidence="12">Glucose/galactose MFS transporter</fullName>
    </submittedName>
    <submittedName>
        <fullName evidence="13">L-fucose permease</fullName>
    </submittedName>
</protein>
<dbReference type="SUPFAM" id="SSF103473">
    <property type="entry name" value="MFS general substrate transporter"/>
    <property type="match status" value="1"/>
</dbReference>
<dbReference type="AlphaFoldDB" id="A0A1S8D5U8"/>
<dbReference type="RefSeq" id="WP_019459887.1">
    <property type="nucleotide sequence ID" value="NZ_AP031462.1"/>
</dbReference>
<dbReference type="EMBL" id="LLWF02000018">
    <property type="protein sequence ID" value="ONH83732.1"/>
    <property type="molecule type" value="Genomic_DNA"/>
</dbReference>
<feature type="transmembrane region" description="Helical" evidence="11">
    <location>
        <begin position="52"/>
        <end position="73"/>
    </location>
</feature>